<feature type="region of interest" description="Disordered" evidence="5">
    <location>
        <begin position="22"/>
        <end position="59"/>
    </location>
</feature>
<feature type="compositionally biased region" description="Basic and acidic residues" evidence="5">
    <location>
        <begin position="158"/>
        <end position="180"/>
    </location>
</feature>
<dbReference type="EMBL" id="VJMH01000103">
    <property type="protein sequence ID" value="KAF0718989.1"/>
    <property type="molecule type" value="Genomic_DNA"/>
</dbReference>
<keyword evidence="7" id="KW-0732">Signal</keyword>
<feature type="region of interest" description="Disordered" evidence="5">
    <location>
        <begin position="360"/>
        <end position="395"/>
    </location>
</feature>
<dbReference type="EMBL" id="CAADRA010000103">
    <property type="protein sequence ID" value="VFT78571.1"/>
    <property type="molecule type" value="Genomic_DNA"/>
</dbReference>
<feature type="transmembrane region" description="Helical" evidence="6">
    <location>
        <begin position="491"/>
        <end position="511"/>
    </location>
</feature>
<dbReference type="InterPro" id="IPR003689">
    <property type="entry name" value="ZIP"/>
</dbReference>
<evidence type="ECO:0000256" key="2">
    <source>
        <dbReference type="ARBA" id="ARBA00022692"/>
    </source>
</evidence>
<protein>
    <submittedName>
        <fullName evidence="9">Aste57867_1352 protein</fullName>
    </submittedName>
</protein>
<dbReference type="OrthoDB" id="200954at2759"/>
<evidence type="ECO:0000256" key="5">
    <source>
        <dbReference type="SAM" id="MobiDB-lite"/>
    </source>
</evidence>
<evidence type="ECO:0000256" key="4">
    <source>
        <dbReference type="ARBA" id="ARBA00023136"/>
    </source>
</evidence>
<dbReference type="GO" id="GO:0006882">
    <property type="term" value="P:intracellular zinc ion homeostasis"/>
    <property type="evidence" value="ECO:0007669"/>
    <property type="project" value="TreeGrafter"/>
</dbReference>
<feature type="transmembrane region" description="Helical" evidence="6">
    <location>
        <begin position="285"/>
        <end position="306"/>
    </location>
</feature>
<feature type="signal peptide" evidence="7">
    <location>
        <begin position="1"/>
        <end position="17"/>
    </location>
</feature>
<dbReference type="PANTHER" id="PTHR16950:SF16">
    <property type="entry name" value="ZINC TRANSPORTER ZIP13"/>
    <property type="match status" value="1"/>
</dbReference>
<evidence type="ECO:0000313" key="8">
    <source>
        <dbReference type="EMBL" id="KAF0718989.1"/>
    </source>
</evidence>
<evidence type="ECO:0000313" key="9">
    <source>
        <dbReference type="EMBL" id="VFT78571.1"/>
    </source>
</evidence>
<gene>
    <name evidence="9" type="primary">Aste57867_1352</name>
    <name evidence="8" type="ORF">As57867_001351</name>
    <name evidence="9" type="ORF">ASTE57867_1352</name>
</gene>
<reference evidence="8" key="2">
    <citation type="submission" date="2019-06" db="EMBL/GenBank/DDBJ databases">
        <title>Genomics analysis of Aphanomyces spp. identifies a new class of oomycete effector associated with host adaptation.</title>
        <authorList>
            <person name="Gaulin E."/>
        </authorList>
    </citation>
    <scope>NUCLEOTIDE SEQUENCE</scope>
    <source>
        <strain evidence="8">CBS 578.67</strain>
    </source>
</reference>
<dbReference type="AlphaFoldDB" id="A0A485K8C5"/>
<organism evidence="9 10">
    <name type="scientific">Aphanomyces stellatus</name>
    <dbReference type="NCBI Taxonomy" id="120398"/>
    <lineage>
        <taxon>Eukaryota</taxon>
        <taxon>Sar</taxon>
        <taxon>Stramenopiles</taxon>
        <taxon>Oomycota</taxon>
        <taxon>Saprolegniomycetes</taxon>
        <taxon>Saprolegniales</taxon>
        <taxon>Verrucalvaceae</taxon>
        <taxon>Aphanomyces</taxon>
    </lineage>
</organism>
<evidence type="ECO:0000256" key="6">
    <source>
        <dbReference type="SAM" id="Phobius"/>
    </source>
</evidence>
<sequence length="543" mass="59388">MKWALVLSVLLLAPLAAEHVHDHNHGHKHSEDLEHGHSHGHSGDSPLYSDHAHAHHHDHTDEIVGADRHDELTDGEGEDHALEVRIDEYGRARVHKGYNTGVESDQHDDDHGHSHDHKDLRIPIPGPLESKKPVHGHSHDRAKEDSGHTHDHSHHHAKEHESHSHDHSHHHVNDLSDHSHGPSCRHSKEHGGHSHDHSHHHANEHSGHTHDHGHHHATDHAGHSHDHGHASDFSRQLTALTSRFEASLWSEALFATALVGLAPVILLWFIPLGRANLSIESQKPLLRIFLSFAAGGLLGDALLHLLPHSLPSGGHDHEHDHNHGEGSHSHSVEDLAPYLWTLAGLMTFLMLEKFVRAQTGEHGHSHGHSHGPSHERTAAKQPASKTTASKDEEVPKPTIAAAGYLNLAADFSHNFTDGLAIGATFVHGRSSGWQTTVAMLLHEVPHEIGDFAILIQSGFTRSEAMWTQVYTAVGAMVGTAVGLMIETQTAAWITPFTAGGFVYIACTSVFPELLEDSSLLQSILQLAAMSTGVALMLLIALYE</sequence>
<feature type="compositionally biased region" description="Basic and acidic residues" evidence="5">
    <location>
        <begin position="104"/>
        <end position="121"/>
    </location>
</feature>
<keyword evidence="2 6" id="KW-0812">Transmembrane</keyword>
<evidence type="ECO:0000256" key="7">
    <source>
        <dbReference type="SAM" id="SignalP"/>
    </source>
</evidence>
<feature type="region of interest" description="Disordered" evidence="5">
    <location>
        <begin position="99"/>
        <end position="230"/>
    </location>
</feature>
<evidence type="ECO:0000256" key="3">
    <source>
        <dbReference type="ARBA" id="ARBA00022989"/>
    </source>
</evidence>
<feature type="chain" id="PRO_5036355357" evidence="7">
    <location>
        <begin position="18"/>
        <end position="543"/>
    </location>
</feature>
<feature type="transmembrane region" description="Helical" evidence="6">
    <location>
        <begin position="523"/>
        <end position="542"/>
    </location>
</feature>
<dbReference type="PANTHER" id="PTHR16950">
    <property type="entry name" value="ZINC TRANSPORTER SLC39A7 HISTIDINE-RICH MEMBRANE PROTEIN KE4"/>
    <property type="match status" value="1"/>
</dbReference>
<feature type="transmembrane region" description="Helical" evidence="6">
    <location>
        <begin position="464"/>
        <end position="485"/>
    </location>
</feature>
<feature type="transmembrane region" description="Helical" evidence="6">
    <location>
        <begin position="252"/>
        <end position="273"/>
    </location>
</feature>
<keyword evidence="3 6" id="KW-1133">Transmembrane helix</keyword>
<dbReference type="Pfam" id="PF02535">
    <property type="entry name" value="Zip"/>
    <property type="match status" value="1"/>
</dbReference>
<dbReference type="Proteomes" id="UP000332933">
    <property type="component" value="Unassembled WGS sequence"/>
</dbReference>
<feature type="compositionally biased region" description="Basic and acidic residues" evidence="5">
    <location>
        <begin position="189"/>
        <end position="230"/>
    </location>
</feature>
<keyword evidence="10" id="KW-1185">Reference proteome</keyword>
<accession>A0A485K8C5</accession>
<proteinExistence type="predicted"/>
<comment type="subcellular location">
    <subcellularLocation>
        <location evidence="1">Membrane</location>
        <topology evidence="1">Multi-pass membrane protein</topology>
    </subcellularLocation>
</comment>
<reference evidence="9 10" key="1">
    <citation type="submission" date="2019-03" db="EMBL/GenBank/DDBJ databases">
        <authorList>
            <person name="Gaulin E."/>
            <person name="Dumas B."/>
        </authorList>
    </citation>
    <scope>NUCLEOTIDE SEQUENCE [LARGE SCALE GENOMIC DNA]</scope>
    <source>
        <strain evidence="9">CBS 568.67</strain>
    </source>
</reference>
<name>A0A485K8C5_9STRA</name>
<evidence type="ECO:0000256" key="1">
    <source>
        <dbReference type="ARBA" id="ARBA00004141"/>
    </source>
</evidence>
<feature type="compositionally biased region" description="Basic and acidic residues" evidence="5">
    <location>
        <begin position="129"/>
        <end position="150"/>
    </location>
</feature>
<keyword evidence="4 6" id="KW-0472">Membrane</keyword>
<evidence type="ECO:0000313" key="10">
    <source>
        <dbReference type="Proteomes" id="UP000332933"/>
    </source>
</evidence>
<feature type="compositionally biased region" description="Basic and acidic residues" evidence="5">
    <location>
        <begin position="22"/>
        <end position="37"/>
    </location>
</feature>
<dbReference type="GO" id="GO:0016020">
    <property type="term" value="C:membrane"/>
    <property type="evidence" value="ECO:0007669"/>
    <property type="project" value="UniProtKB-SubCell"/>
</dbReference>
<dbReference type="GO" id="GO:0005385">
    <property type="term" value="F:zinc ion transmembrane transporter activity"/>
    <property type="evidence" value="ECO:0007669"/>
    <property type="project" value="TreeGrafter"/>
</dbReference>